<organism evidence="2 3">
    <name type="scientific">Propionibacterium cyclohexanicum</name>
    <dbReference type="NCBI Taxonomy" id="64702"/>
    <lineage>
        <taxon>Bacteria</taxon>
        <taxon>Bacillati</taxon>
        <taxon>Actinomycetota</taxon>
        <taxon>Actinomycetes</taxon>
        <taxon>Propionibacteriales</taxon>
        <taxon>Propionibacteriaceae</taxon>
        <taxon>Propionibacterium</taxon>
    </lineage>
</organism>
<reference evidence="2 3" key="1">
    <citation type="submission" date="2016-10" db="EMBL/GenBank/DDBJ databases">
        <authorList>
            <person name="de Groot N.N."/>
        </authorList>
    </citation>
    <scope>NUCLEOTIDE SEQUENCE [LARGE SCALE GENOMIC DNA]</scope>
    <source>
        <strain evidence="2 3">DSM 16859</strain>
    </source>
</reference>
<dbReference type="Gene3D" id="3.40.50.2020">
    <property type="match status" value="1"/>
</dbReference>
<dbReference type="CDD" id="cd06223">
    <property type="entry name" value="PRTases_typeI"/>
    <property type="match status" value="1"/>
</dbReference>
<evidence type="ECO:0000313" key="2">
    <source>
        <dbReference type="EMBL" id="SER69603.1"/>
    </source>
</evidence>
<dbReference type="AlphaFoldDB" id="A0A1H9RCE4"/>
<name>A0A1H9RCE4_9ACTN</name>
<protein>
    <submittedName>
        <fullName evidence="2">Predicted amidophosphoribosyltransferases</fullName>
    </submittedName>
</protein>
<gene>
    <name evidence="2" type="ORF">SAMN05443377_10680</name>
</gene>
<dbReference type="STRING" id="64702.SAMN05443377_10680"/>
<dbReference type="InterPro" id="IPR051910">
    <property type="entry name" value="ComF/GntX_DNA_util-trans"/>
</dbReference>
<dbReference type="GO" id="GO:0016757">
    <property type="term" value="F:glycosyltransferase activity"/>
    <property type="evidence" value="ECO:0007669"/>
    <property type="project" value="UniProtKB-KW"/>
</dbReference>
<dbReference type="SUPFAM" id="SSF53271">
    <property type="entry name" value="PRTase-like"/>
    <property type="match status" value="1"/>
</dbReference>
<comment type="similarity">
    <text evidence="1">Belongs to the ComF/GntX family.</text>
</comment>
<dbReference type="InterPro" id="IPR000836">
    <property type="entry name" value="PRTase_dom"/>
</dbReference>
<accession>A0A1H9RCE4</accession>
<keyword evidence="2" id="KW-0328">Glycosyltransferase</keyword>
<keyword evidence="2" id="KW-0808">Transferase</keyword>
<dbReference type="InterPro" id="IPR029057">
    <property type="entry name" value="PRTase-like"/>
</dbReference>
<evidence type="ECO:0000256" key="1">
    <source>
        <dbReference type="ARBA" id="ARBA00008007"/>
    </source>
</evidence>
<dbReference type="EMBL" id="FOGZ01000006">
    <property type="protein sequence ID" value="SER69603.1"/>
    <property type="molecule type" value="Genomic_DNA"/>
</dbReference>
<proteinExistence type="inferred from homology"/>
<sequence>METCPQPLVRRMTQAVPEHTADVEISDWTAAAFDLLLGSACASCAAPGPLLCRRCSLELRGPVVRGRRGADSSGARSQSIHVWAGATYRPVAGRLVIAFKDRGAWSLARPLAELTTRAVRACIQETSRNGAGAPFLVPVPCDPSRARERGIDHTRMLARATARRCGLAWSAALRRMSAAPDQVGLDATARREAQHGTMICDPGGIPLAWRRRDRTDEASVIVLDDVVTTGATAVEAVRALRLSGREVRGVVCAALTPLDAGPMARQQ</sequence>
<dbReference type="PANTHER" id="PTHR47505:SF1">
    <property type="entry name" value="DNA UTILIZATION PROTEIN YHGH"/>
    <property type="match status" value="1"/>
</dbReference>
<dbReference type="PANTHER" id="PTHR47505">
    <property type="entry name" value="DNA UTILIZATION PROTEIN YHGH"/>
    <property type="match status" value="1"/>
</dbReference>
<keyword evidence="3" id="KW-1185">Reference proteome</keyword>
<dbReference type="Proteomes" id="UP000198815">
    <property type="component" value="Unassembled WGS sequence"/>
</dbReference>
<evidence type="ECO:0000313" key="3">
    <source>
        <dbReference type="Proteomes" id="UP000198815"/>
    </source>
</evidence>